<dbReference type="AlphaFoldDB" id="A0A8S3EIC1"/>
<feature type="region of interest" description="Disordered" evidence="1">
    <location>
        <begin position="20"/>
        <end position="48"/>
    </location>
</feature>
<feature type="non-terminal residue" evidence="2">
    <location>
        <position position="48"/>
    </location>
</feature>
<accession>A0A8S3EIC1</accession>
<reference evidence="2" key="1">
    <citation type="submission" date="2021-02" db="EMBL/GenBank/DDBJ databases">
        <authorList>
            <person name="Nowell W R."/>
        </authorList>
    </citation>
    <scope>NUCLEOTIDE SEQUENCE</scope>
</reference>
<protein>
    <submittedName>
        <fullName evidence="2">Uncharacterized protein</fullName>
    </submittedName>
</protein>
<gene>
    <name evidence="2" type="ORF">SMN809_LOCUS60332</name>
</gene>
<sequence length="48" mass="5614">SDFFTNSPTGIEQLDVIVTGDYRRSSDNQQQQQQQQQQQHTRSNMMIV</sequence>
<evidence type="ECO:0000313" key="3">
    <source>
        <dbReference type="Proteomes" id="UP000676336"/>
    </source>
</evidence>
<evidence type="ECO:0000313" key="2">
    <source>
        <dbReference type="EMBL" id="CAF5072005.1"/>
    </source>
</evidence>
<evidence type="ECO:0000256" key="1">
    <source>
        <dbReference type="SAM" id="MobiDB-lite"/>
    </source>
</evidence>
<dbReference type="Proteomes" id="UP000676336">
    <property type="component" value="Unassembled WGS sequence"/>
</dbReference>
<feature type="compositionally biased region" description="Low complexity" evidence="1">
    <location>
        <begin position="29"/>
        <end position="39"/>
    </location>
</feature>
<feature type="non-terminal residue" evidence="2">
    <location>
        <position position="1"/>
    </location>
</feature>
<dbReference type="EMBL" id="CAJOBI010234536">
    <property type="protein sequence ID" value="CAF5072005.1"/>
    <property type="molecule type" value="Genomic_DNA"/>
</dbReference>
<name>A0A8S3EIC1_9BILA</name>
<proteinExistence type="predicted"/>
<organism evidence="2 3">
    <name type="scientific">Rotaria magnacalcarata</name>
    <dbReference type="NCBI Taxonomy" id="392030"/>
    <lineage>
        <taxon>Eukaryota</taxon>
        <taxon>Metazoa</taxon>
        <taxon>Spiralia</taxon>
        <taxon>Gnathifera</taxon>
        <taxon>Rotifera</taxon>
        <taxon>Eurotatoria</taxon>
        <taxon>Bdelloidea</taxon>
        <taxon>Philodinida</taxon>
        <taxon>Philodinidae</taxon>
        <taxon>Rotaria</taxon>
    </lineage>
</organism>
<comment type="caution">
    <text evidence="2">The sequence shown here is derived from an EMBL/GenBank/DDBJ whole genome shotgun (WGS) entry which is preliminary data.</text>
</comment>